<dbReference type="InterPro" id="IPR036259">
    <property type="entry name" value="MFS_trans_sf"/>
</dbReference>
<keyword evidence="5 8" id="KW-1133">Transmembrane helix</keyword>
<proteinExistence type="predicted"/>
<dbReference type="Gene3D" id="1.20.1720.10">
    <property type="entry name" value="Multidrug resistance protein D"/>
    <property type="match status" value="2"/>
</dbReference>
<feature type="transmembrane region" description="Helical" evidence="8">
    <location>
        <begin position="313"/>
        <end position="333"/>
    </location>
</feature>
<evidence type="ECO:0000313" key="10">
    <source>
        <dbReference type="EMBL" id="SCG47128.1"/>
    </source>
</evidence>
<keyword evidence="4 8" id="KW-0812">Transmembrane</keyword>
<dbReference type="GO" id="GO:0005886">
    <property type="term" value="C:plasma membrane"/>
    <property type="evidence" value="ECO:0007669"/>
    <property type="project" value="UniProtKB-SubCell"/>
</dbReference>
<protein>
    <submittedName>
        <fullName evidence="10">MFS transporter, DHA2 family, multidrug resistance protein</fullName>
    </submittedName>
</protein>
<dbReference type="Proteomes" id="UP000198215">
    <property type="component" value="Chromosome I"/>
</dbReference>
<evidence type="ECO:0000256" key="3">
    <source>
        <dbReference type="ARBA" id="ARBA00022475"/>
    </source>
</evidence>
<evidence type="ECO:0000259" key="9">
    <source>
        <dbReference type="PROSITE" id="PS50850"/>
    </source>
</evidence>
<feature type="transmembrane region" description="Helical" evidence="8">
    <location>
        <begin position="120"/>
        <end position="142"/>
    </location>
</feature>
<evidence type="ECO:0000256" key="5">
    <source>
        <dbReference type="ARBA" id="ARBA00022989"/>
    </source>
</evidence>
<feature type="transmembrane region" description="Helical" evidence="8">
    <location>
        <begin position="286"/>
        <end position="306"/>
    </location>
</feature>
<feature type="transmembrane region" description="Helical" evidence="8">
    <location>
        <begin position="386"/>
        <end position="405"/>
    </location>
</feature>
<dbReference type="EMBL" id="LT607753">
    <property type="protein sequence ID" value="SCG47128.1"/>
    <property type="molecule type" value="Genomic_DNA"/>
</dbReference>
<dbReference type="InterPro" id="IPR020846">
    <property type="entry name" value="MFS_dom"/>
</dbReference>
<dbReference type="Pfam" id="PF07690">
    <property type="entry name" value="MFS_1"/>
    <property type="match status" value="1"/>
</dbReference>
<feature type="region of interest" description="Disordered" evidence="7">
    <location>
        <begin position="485"/>
        <end position="519"/>
    </location>
</feature>
<feature type="transmembrane region" description="Helical" evidence="8">
    <location>
        <begin position="33"/>
        <end position="50"/>
    </location>
</feature>
<evidence type="ECO:0000256" key="1">
    <source>
        <dbReference type="ARBA" id="ARBA00004651"/>
    </source>
</evidence>
<feature type="transmembrane region" description="Helical" evidence="8">
    <location>
        <begin position="212"/>
        <end position="228"/>
    </location>
</feature>
<gene>
    <name evidence="10" type="ORF">GA0070614_1515</name>
</gene>
<evidence type="ECO:0000256" key="6">
    <source>
        <dbReference type="ARBA" id="ARBA00023136"/>
    </source>
</evidence>
<evidence type="ECO:0000256" key="4">
    <source>
        <dbReference type="ARBA" id="ARBA00022692"/>
    </source>
</evidence>
<dbReference type="PROSITE" id="PS50850">
    <property type="entry name" value="MFS"/>
    <property type="match status" value="1"/>
</dbReference>
<keyword evidence="6 8" id="KW-0472">Membrane</keyword>
<dbReference type="CDD" id="cd17321">
    <property type="entry name" value="MFS_MMR_MDR_like"/>
    <property type="match status" value="1"/>
</dbReference>
<feature type="domain" description="Major facilitator superfamily (MFS) profile" evidence="9">
    <location>
        <begin position="1"/>
        <end position="483"/>
    </location>
</feature>
<dbReference type="GO" id="GO:0022857">
    <property type="term" value="F:transmembrane transporter activity"/>
    <property type="evidence" value="ECO:0007669"/>
    <property type="project" value="InterPro"/>
</dbReference>
<name>A0A1C5HMC4_9ACTN</name>
<keyword evidence="2" id="KW-0813">Transport</keyword>
<sequence>MIPALLASMDLSVLFMAAPWISAELEPSAGQYLWIMDIYGFVMAGLLVTMGGLGDRIGRRRLLLFGAAAFGAASLLAAFATTPELLIAARALLGLGGATLAPSTLSLIRGMFADDDQRRTAIGIWTAGFTGGIAIGPIIGGFLLERFWWGSVFVINVPVMLLLLAVGPFLLPESRDPRPGRFDPLSALLSWGAVLPVIYAVKHAAAEGLDPLSLLALLGGLATGVLFVRRQRRSAQPMIDVRLFARSSFTAAIGANTAITFASAGMGLLAVTFLQTVLGLDPFDAALWMLPTIVGSVIGVALASALAPHVRPAILVAAGLAVAAGGFLLVSTVRVDAPVWWLIGSYGLLTVGVGTTSTLATSLVLTTAPPERAGAASAISETSTEFGGALGIAVLGSIAAGVYRARMDGEVPAGLGDDLAHAATDTVGGALAVAGQLPAEVAGVLRDRAFVAFTDGFTVAAVVGAAILLTGALVSAVALRRVPPGTPSADRADGTGHPGGSGDAAGHRPSGGLASADRG</sequence>
<feature type="transmembrane region" description="Helical" evidence="8">
    <location>
        <begin position="249"/>
        <end position="274"/>
    </location>
</feature>
<feature type="transmembrane region" description="Helical" evidence="8">
    <location>
        <begin position="182"/>
        <end position="200"/>
    </location>
</feature>
<accession>A0A1C5HMC4</accession>
<feature type="transmembrane region" description="Helical" evidence="8">
    <location>
        <begin position="339"/>
        <end position="365"/>
    </location>
</feature>
<dbReference type="PANTHER" id="PTHR42718">
    <property type="entry name" value="MAJOR FACILITATOR SUPERFAMILY MULTIDRUG TRANSPORTER MFSC"/>
    <property type="match status" value="1"/>
</dbReference>
<evidence type="ECO:0000313" key="11">
    <source>
        <dbReference type="Proteomes" id="UP000198215"/>
    </source>
</evidence>
<evidence type="ECO:0000256" key="7">
    <source>
        <dbReference type="SAM" id="MobiDB-lite"/>
    </source>
</evidence>
<evidence type="ECO:0000256" key="8">
    <source>
        <dbReference type="SAM" id="Phobius"/>
    </source>
</evidence>
<feature type="transmembrane region" description="Helical" evidence="8">
    <location>
        <begin position="62"/>
        <end position="81"/>
    </location>
</feature>
<evidence type="ECO:0000256" key="2">
    <source>
        <dbReference type="ARBA" id="ARBA00022448"/>
    </source>
</evidence>
<comment type="subcellular location">
    <subcellularLocation>
        <location evidence="1">Cell membrane</location>
        <topology evidence="1">Multi-pass membrane protein</topology>
    </subcellularLocation>
</comment>
<feature type="transmembrane region" description="Helical" evidence="8">
    <location>
        <begin position="87"/>
        <end position="108"/>
    </location>
</feature>
<dbReference type="PANTHER" id="PTHR42718:SF47">
    <property type="entry name" value="METHYL VIOLOGEN RESISTANCE PROTEIN SMVA"/>
    <property type="match status" value="1"/>
</dbReference>
<dbReference type="AlphaFoldDB" id="A0A1C5HMC4"/>
<dbReference type="SUPFAM" id="SSF103473">
    <property type="entry name" value="MFS general substrate transporter"/>
    <property type="match status" value="1"/>
</dbReference>
<dbReference type="InterPro" id="IPR011701">
    <property type="entry name" value="MFS"/>
</dbReference>
<feature type="transmembrane region" description="Helical" evidence="8">
    <location>
        <begin position="457"/>
        <end position="479"/>
    </location>
</feature>
<organism evidence="10 11">
    <name type="scientific">Micromonospora coxensis</name>
    <dbReference type="NCBI Taxonomy" id="356852"/>
    <lineage>
        <taxon>Bacteria</taxon>
        <taxon>Bacillati</taxon>
        <taxon>Actinomycetota</taxon>
        <taxon>Actinomycetes</taxon>
        <taxon>Micromonosporales</taxon>
        <taxon>Micromonosporaceae</taxon>
        <taxon>Micromonospora</taxon>
    </lineage>
</organism>
<feature type="transmembrane region" description="Helical" evidence="8">
    <location>
        <begin position="148"/>
        <end position="170"/>
    </location>
</feature>
<reference evidence="11" key="1">
    <citation type="submission" date="2016-06" db="EMBL/GenBank/DDBJ databases">
        <authorList>
            <person name="Varghese N."/>
            <person name="Submissions Spin"/>
        </authorList>
    </citation>
    <scope>NUCLEOTIDE SEQUENCE [LARGE SCALE GENOMIC DNA]</scope>
    <source>
        <strain evidence="11">DSM 45161</strain>
    </source>
</reference>
<keyword evidence="3" id="KW-1003">Cell membrane</keyword>
<keyword evidence="11" id="KW-1185">Reference proteome</keyword>